<feature type="compositionally biased region" description="Low complexity" evidence="1">
    <location>
        <begin position="20"/>
        <end position="31"/>
    </location>
</feature>
<name>A0AAD7ZPI4_DIPPU</name>
<dbReference type="Proteomes" id="UP001233999">
    <property type="component" value="Unassembled WGS sequence"/>
</dbReference>
<evidence type="ECO:0000256" key="1">
    <source>
        <dbReference type="SAM" id="MobiDB-lite"/>
    </source>
</evidence>
<feature type="compositionally biased region" description="Low complexity" evidence="1">
    <location>
        <begin position="1"/>
        <end position="10"/>
    </location>
</feature>
<proteinExistence type="predicted"/>
<gene>
    <name evidence="2" type="ORF">L9F63_021344</name>
</gene>
<dbReference type="AlphaFoldDB" id="A0AAD7ZPI4"/>
<dbReference type="EMBL" id="JASPKZ010007430">
    <property type="protein sequence ID" value="KAJ9584313.1"/>
    <property type="molecule type" value="Genomic_DNA"/>
</dbReference>
<evidence type="ECO:0000313" key="3">
    <source>
        <dbReference type="Proteomes" id="UP001233999"/>
    </source>
</evidence>
<reference evidence="2" key="1">
    <citation type="journal article" date="2023" name="IScience">
        <title>Live-bearing cockroach genome reveals convergent evolutionary mechanisms linked to viviparity in insects and beyond.</title>
        <authorList>
            <person name="Fouks B."/>
            <person name="Harrison M.C."/>
            <person name="Mikhailova A.A."/>
            <person name="Marchal E."/>
            <person name="English S."/>
            <person name="Carruthers M."/>
            <person name="Jennings E.C."/>
            <person name="Chiamaka E.L."/>
            <person name="Frigard R.A."/>
            <person name="Pippel M."/>
            <person name="Attardo G.M."/>
            <person name="Benoit J.B."/>
            <person name="Bornberg-Bauer E."/>
            <person name="Tobe S.S."/>
        </authorList>
    </citation>
    <scope>NUCLEOTIDE SEQUENCE</scope>
    <source>
        <strain evidence="2">Stay&amp;Tobe</strain>
    </source>
</reference>
<evidence type="ECO:0000313" key="2">
    <source>
        <dbReference type="EMBL" id="KAJ9584313.1"/>
    </source>
</evidence>
<accession>A0AAD7ZPI4</accession>
<reference evidence="2" key="2">
    <citation type="submission" date="2023-05" db="EMBL/GenBank/DDBJ databases">
        <authorList>
            <person name="Fouks B."/>
        </authorList>
    </citation>
    <scope>NUCLEOTIDE SEQUENCE</scope>
    <source>
        <strain evidence="2">Stay&amp;Tobe</strain>
        <tissue evidence="2">Testes</tissue>
    </source>
</reference>
<keyword evidence="3" id="KW-1185">Reference proteome</keyword>
<comment type="caution">
    <text evidence="2">The sequence shown here is derived from an EMBL/GenBank/DDBJ whole genome shotgun (WGS) entry which is preliminary data.</text>
</comment>
<protein>
    <submittedName>
        <fullName evidence="2">Uncharacterized protein</fullName>
    </submittedName>
</protein>
<sequence>MVDNAPASATPVPPPPAPAQGPQGEQQQASLSARLVQTPVPQPVVTLVLILSNAELKLQFGGMTSRRTVNLQVNPNLISRVLERTFEIMEMTLGAVMVSPITKENFVRVCRTLIHKRCQDLQEYCSYLPVANPIKLARTLTVAQPLGELLYALGRYYAQWNGITYDVIPIPAPAQDQEPWSEVSHDQIRFFRQFLDMTKERYSQCNFPKLRRRQACENGRWTKKSPPG</sequence>
<organism evidence="2 3">
    <name type="scientific">Diploptera punctata</name>
    <name type="common">Pacific beetle cockroach</name>
    <dbReference type="NCBI Taxonomy" id="6984"/>
    <lineage>
        <taxon>Eukaryota</taxon>
        <taxon>Metazoa</taxon>
        <taxon>Ecdysozoa</taxon>
        <taxon>Arthropoda</taxon>
        <taxon>Hexapoda</taxon>
        <taxon>Insecta</taxon>
        <taxon>Pterygota</taxon>
        <taxon>Neoptera</taxon>
        <taxon>Polyneoptera</taxon>
        <taxon>Dictyoptera</taxon>
        <taxon>Blattodea</taxon>
        <taxon>Blaberoidea</taxon>
        <taxon>Blaberidae</taxon>
        <taxon>Diplopterinae</taxon>
        <taxon>Diploptera</taxon>
    </lineage>
</organism>
<feature type="region of interest" description="Disordered" evidence="1">
    <location>
        <begin position="1"/>
        <end position="31"/>
    </location>
</feature>